<keyword evidence="2" id="KW-1185">Reference proteome</keyword>
<evidence type="ECO:0000313" key="1">
    <source>
        <dbReference type="EMBL" id="REG11393.1"/>
    </source>
</evidence>
<protein>
    <submittedName>
        <fullName evidence="1">Uncharacterized protein</fullName>
    </submittedName>
</protein>
<accession>A0A3E0AI79</accession>
<comment type="caution">
    <text evidence="1">The sequence shown here is derived from an EMBL/GenBank/DDBJ whole genome shotgun (WGS) entry which is preliminary data.</text>
</comment>
<sequence length="71" mass="8421">MSPYAHHKKERLGILYLRVILFLQTIQTQMLDRFPDFIVEPGRISVVIPERFFETITNLVFPPTYINILMV</sequence>
<evidence type="ECO:0000313" key="2">
    <source>
        <dbReference type="Proteomes" id="UP000256388"/>
    </source>
</evidence>
<dbReference type="Proteomes" id="UP000256388">
    <property type="component" value="Unassembled WGS sequence"/>
</dbReference>
<gene>
    <name evidence="1" type="ORF">DFR64_1274</name>
</gene>
<proteinExistence type="predicted"/>
<dbReference type="AlphaFoldDB" id="A0A3E0AI79"/>
<organism evidence="1 2">
    <name type="scientific">Pelolinea submarina</name>
    <dbReference type="NCBI Taxonomy" id="913107"/>
    <lineage>
        <taxon>Bacteria</taxon>
        <taxon>Bacillati</taxon>
        <taxon>Chloroflexota</taxon>
        <taxon>Anaerolineae</taxon>
        <taxon>Anaerolineales</taxon>
        <taxon>Anaerolineaceae</taxon>
        <taxon>Pelolinea</taxon>
    </lineage>
</organism>
<dbReference type="EMBL" id="QUMS01000001">
    <property type="protein sequence ID" value="REG11393.1"/>
    <property type="molecule type" value="Genomic_DNA"/>
</dbReference>
<reference evidence="1 2" key="1">
    <citation type="submission" date="2018-08" db="EMBL/GenBank/DDBJ databases">
        <title>Genomic Encyclopedia of Type Strains, Phase IV (KMG-IV): sequencing the most valuable type-strain genomes for metagenomic binning, comparative biology and taxonomic classification.</title>
        <authorList>
            <person name="Goeker M."/>
        </authorList>
    </citation>
    <scope>NUCLEOTIDE SEQUENCE [LARGE SCALE GENOMIC DNA]</scope>
    <source>
        <strain evidence="1 2">DSM 23923</strain>
    </source>
</reference>
<name>A0A3E0AI79_9CHLR</name>